<evidence type="ECO:0000313" key="2">
    <source>
        <dbReference type="Proteomes" id="UP000187209"/>
    </source>
</evidence>
<accession>A0A1R2AT67</accession>
<gene>
    <name evidence="1" type="ORF">SteCoe_35089</name>
</gene>
<dbReference type="OrthoDB" id="320242at2759"/>
<evidence type="ECO:0000313" key="1">
    <source>
        <dbReference type="EMBL" id="OMJ67672.1"/>
    </source>
</evidence>
<comment type="caution">
    <text evidence="1">The sequence shown here is derived from an EMBL/GenBank/DDBJ whole genome shotgun (WGS) entry which is preliminary data.</text>
</comment>
<proteinExistence type="predicted"/>
<protein>
    <submittedName>
        <fullName evidence="1">Uncharacterized protein</fullName>
    </submittedName>
</protein>
<dbReference type="EMBL" id="MPUH01001455">
    <property type="protein sequence ID" value="OMJ67672.1"/>
    <property type="molecule type" value="Genomic_DNA"/>
</dbReference>
<organism evidence="1 2">
    <name type="scientific">Stentor coeruleus</name>
    <dbReference type="NCBI Taxonomy" id="5963"/>
    <lineage>
        <taxon>Eukaryota</taxon>
        <taxon>Sar</taxon>
        <taxon>Alveolata</taxon>
        <taxon>Ciliophora</taxon>
        <taxon>Postciliodesmatophora</taxon>
        <taxon>Heterotrichea</taxon>
        <taxon>Heterotrichida</taxon>
        <taxon>Stentoridae</taxon>
        <taxon>Stentor</taxon>
    </lineage>
</organism>
<reference evidence="1 2" key="1">
    <citation type="submission" date="2016-11" db="EMBL/GenBank/DDBJ databases">
        <title>The macronuclear genome of Stentor coeruleus: a giant cell with tiny introns.</title>
        <authorList>
            <person name="Slabodnick M."/>
            <person name="Ruby J.G."/>
            <person name="Reiff S.B."/>
            <person name="Swart E.C."/>
            <person name="Gosai S."/>
            <person name="Prabakaran S."/>
            <person name="Witkowska E."/>
            <person name="Larue G.E."/>
            <person name="Fisher S."/>
            <person name="Freeman R.M."/>
            <person name="Gunawardena J."/>
            <person name="Chu W."/>
            <person name="Stover N.A."/>
            <person name="Gregory B.D."/>
            <person name="Nowacki M."/>
            <person name="Derisi J."/>
            <person name="Roy S.W."/>
            <person name="Marshall W.F."/>
            <person name="Sood P."/>
        </authorList>
    </citation>
    <scope>NUCLEOTIDE SEQUENCE [LARGE SCALE GENOMIC DNA]</scope>
    <source>
        <strain evidence="1">WM001</strain>
    </source>
</reference>
<keyword evidence="2" id="KW-1185">Reference proteome</keyword>
<dbReference type="Proteomes" id="UP000187209">
    <property type="component" value="Unassembled WGS sequence"/>
</dbReference>
<name>A0A1R2AT67_9CILI</name>
<dbReference type="AlphaFoldDB" id="A0A1R2AT67"/>
<sequence>MSMNRYLLLENIKENEKVDVFVLRNFISDKFSTPKPPKKEYLRCKIIRGHKRAMRQIIKGKTPKATLHKFSTDDFRSLDVWRCLKVVINQNPNLFMDCSNTVSGPKTDGQAKRKNSEGIEKSFNIAFCSNYFSHEEVRESYYYYIQLLFTNFDLKVLCEKFNFKCCNGDPHKINCVEKWVMLKEYLEYHMIKELDLEPFVLDLSVSGLPSYEVVNEFLNQKV</sequence>